<dbReference type="SMART" id="SM00020">
    <property type="entry name" value="Tryp_SPc"/>
    <property type="match status" value="1"/>
</dbReference>
<dbReference type="SUPFAM" id="SSF50494">
    <property type="entry name" value="Trypsin-like serine proteases"/>
    <property type="match status" value="1"/>
</dbReference>
<feature type="domain" description="Peptidase S1" evidence="2">
    <location>
        <begin position="23"/>
        <end position="245"/>
    </location>
</feature>
<dbReference type="InterPro" id="IPR043504">
    <property type="entry name" value="Peptidase_S1_PA_chymotrypsin"/>
</dbReference>
<dbReference type="InterPro" id="IPR001254">
    <property type="entry name" value="Trypsin_dom"/>
</dbReference>
<dbReference type="Pfam" id="PF00089">
    <property type="entry name" value="Trypsin"/>
    <property type="match status" value="1"/>
</dbReference>
<dbReference type="InterPro" id="IPR009003">
    <property type="entry name" value="Peptidase_S1_PA"/>
</dbReference>
<evidence type="ECO:0000259" key="2">
    <source>
        <dbReference type="PROSITE" id="PS50240"/>
    </source>
</evidence>
<evidence type="ECO:0000313" key="3">
    <source>
        <dbReference type="EMBL" id="ABM53514.1"/>
    </source>
</evidence>
<dbReference type="PRINTS" id="PR00722">
    <property type="entry name" value="CHYMOTRYPSIN"/>
</dbReference>
<dbReference type="GO" id="GO:0004252">
    <property type="term" value="F:serine-type endopeptidase activity"/>
    <property type="evidence" value="ECO:0007669"/>
    <property type="project" value="InterPro"/>
</dbReference>
<name>B1N6G8_9BACT</name>
<feature type="signal peptide" evidence="1">
    <location>
        <begin position="1"/>
        <end position="22"/>
    </location>
</feature>
<reference evidence="3" key="1">
    <citation type="journal article" date="2008" name="FEMS Microbiol. Ecol.">
        <title>Metagenomic analysis of a freshwater toxic cyanobacteria bloom.</title>
        <authorList>
            <person name="Pope P.B."/>
            <person name="Patel B.K."/>
        </authorList>
    </citation>
    <scope>NUCLEOTIDE SEQUENCE</scope>
</reference>
<evidence type="ECO:0000256" key="1">
    <source>
        <dbReference type="SAM" id="SignalP"/>
    </source>
</evidence>
<sequence length="292" mass="31843">MKNRHIFLFSLTIQTLSFNALAIVIRHDKADQLYLATSKDFPPLATFYIDGAHGTLIRPTWVITAAHTTFCLFPGSWIDINQRLRQVKRIYVHPEHKTGVSHDIALIELAEAVTDVVPASLYPDGDELGQRIWFIGAGGTGHGKEGVAVDLVANRGQLRKAQNQVLAVAGPFIKFSFDAPPNALPLEGVSAGGDSGGPAYLVDKNQFSLLGISSRGDTGAVGFYGSVDVYTRVSFFVPWALKLMDSVPRLRGQWSLDKMRTLPDGLTADNLTEFCRQIGLKPERAGASSVHQ</sequence>
<dbReference type="GO" id="GO:0006508">
    <property type="term" value="P:proteolysis"/>
    <property type="evidence" value="ECO:0007669"/>
    <property type="project" value="InterPro"/>
</dbReference>
<dbReference type="EMBL" id="EF157667">
    <property type="protein sequence ID" value="ABM53514.1"/>
    <property type="molecule type" value="Genomic_DNA"/>
</dbReference>
<protein>
    <submittedName>
        <fullName evidence="3">Putative peptidase S1/S6 family</fullName>
    </submittedName>
</protein>
<dbReference type="PROSITE" id="PS50240">
    <property type="entry name" value="TRYPSIN_DOM"/>
    <property type="match status" value="1"/>
</dbReference>
<organism evidence="3">
    <name type="scientific">uncultured bacterium CBNPD1 BAC clone 142</name>
    <dbReference type="NCBI Taxonomy" id="417307"/>
    <lineage>
        <taxon>Bacteria</taxon>
        <taxon>environmental samples</taxon>
    </lineage>
</organism>
<accession>B1N6G8</accession>
<dbReference type="InterPro" id="IPR051333">
    <property type="entry name" value="CLIP_Serine_Protease"/>
</dbReference>
<proteinExistence type="predicted"/>
<dbReference type="InterPro" id="IPR001314">
    <property type="entry name" value="Peptidase_S1A"/>
</dbReference>
<feature type="chain" id="PRO_5002766906" evidence="1">
    <location>
        <begin position="23"/>
        <end position="292"/>
    </location>
</feature>
<dbReference type="AlphaFoldDB" id="B1N6G8"/>
<dbReference type="PANTHER" id="PTHR24260:SF132">
    <property type="entry name" value="PEPTIDASE S1 DOMAIN-CONTAINING PROTEIN"/>
    <property type="match status" value="1"/>
</dbReference>
<dbReference type="PANTHER" id="PTHR24260">
    <property type="match status" value="1"/>
</dbReference>
<keyword evidence="1" id="KW-0732">Signal</keyword>
<dbReference type="Gene3D" id="2.40.10.10">
    <property type="entry name" value="Trypsin-like serine proteases"/>
    <property type="match status" value="1"/>
</dbReference>